<feature type="compositionally biased region" description="Basic and acidic residues" evidence="10">
    <location>
        <begin position="8"/>
        <end position="28"/>
    </location>
</feature>
<evidence type="ECO:0000313" key="13">
    <source>
        <dbReference type="Proteomes" id="UP000660262"/>
    </source>
</evidence>
<dbReference type="InterPro" id="IPR037431">
    <property type="entry name" value="REX4_DEDDh_dom"/>
</dbReference>
<dbReference type="Pfam" id="PF00929">
    <property type="entry name" value="RNase_T"/>
    <property type="match status" value="1"/>
</dbReference>
<dbReference type="GO" id="GO:0003676">
    <property type="term" value="F:nucleic acid binding"/>
    <property type="evidence" value="ECO:0007669"/>
    <property type="project" value="InterPro"/>
</dbReference>
<evidence type="ECO:0000256" key="6">
    <source>
        <dbReference type="ARBA" id="ARBA00022801"/>
    </source>
</evidence>
<dbReference type="GO" id="GO:0005634">
    <property type="term" value="C:nucleus"/>
    <property type="evidence" value="ECO:0007669"/>
    <property type="project" value="UniProtKB-SubCell"/>
</dbReference>
<evidence type="ECO:0000256" key="9">
    <source>
        <dbReference type="ARBA" id="ARBA00025599"/>
    </source>
</evidence>
<dbReference type="GO" id="GO:0008408">
    <property type="term" value="F:3'-5' exonuclease activity"/>
    <property type="evidence" value="ECO:0007669"/>
    <property type="project" value="InterPro"/>
</dbReference>
<evidence type="ECO:0000256" key="5">
    <source>
        <dbReference type="ARBA" id="ARBA00022722"/>
    </source>
</evidence>
<dbReference type="Gene3D" id="3.30.420.10">
    <property type="entry name" value="Ribonuclease H-like superfamily/Ribonuclease H"/>
    <property type="match status" value="1"/>
</dbReference>
<dbReference type="OrthoDB" id="16516at2759"/>
<evidence type="ECO:0000256" key="3">
    <source>
        <dbReference type="ARBA" id="ARBA00016937"/>
    </source>
</evidence>
<dbReference type="InterPro" id="IPR036397">
    <property type="entry name" value="RNaseH_sf"/>
</dbReference>
<dbReference type="SUPFAM" id="SSF53098">
    <property type="entry name" value="Ribonuclease H-like"/>
    <property type="match status" value="1"/>
</dbReference>
<keyword evidence="7" id="KW-0269">Exonuclease</keyword>
<feature type="compositionally biased region" description="Basic and acidic residues" evidence="10">
    <location>
        <begin position="86"/>
        <end position="104"/>
    </location>
</feature>
<evidence type="ECO:0000256" key="2">
    <source>
        <dbReference type="ARBA" id="ARBA00010489"/>
    </source>
</evidence>
<evidence type="ECO:0000256" key="8">
    <source>
        <dbReference type="ARBA" id="ARBA00023242"/>
    </source>
</evidence>
<gene>
    <name evidence="12" type="ORF">PPROV_000146800</name>
</gene>
<dbReference type="InterPro" id="IPR013520">
    <property type="entry name" value="Ribonucl_H"/>
</dbReference>
<evidence type="ECO:0000256" key="7">
    <source>
        <dbReference type="ARBA" id="ARBA00022839"/>
    </source>
</evidence>
<dbReference type="EMBL" id="BNJQ01000004">
    <property type="protein sequence ID" value="GHP02713.1"/>
    <property type="molecule type" value="Genomic_DNA"/>
</dbReference>
<keyword evidence="5" id="KW-0540">Nuclease</keyword>
<dbReference type="GO" id="GO:0006364">
    <property type="term" value="P:rRNA processing"/>
    <property type="evidence" value="ECO:0007669"/>
    <property type="project" value="UniProtKB-KW"/>
</dbReference>
<dbReference type="AlphaFoldDB" id="A0A830H8N3"/>
<proteinExistence type="inferred from homology"/>
<reference evidence="12" key="1">
    <citation type="submission" date="2020-10" db="EMBL/GenBank/DDBJ databases">
        <title>Unveiling of a novel bifunctional photoreceptor, Dualchrome1, isolated from a cosmopolitan green alga.</title>
        <authorList>
            <person name="Suzuki S."/>
            <person name="Kawachi M."/>
        </authorList>
    </citation>
    <scope>NUCLEOTIDE SEQUENCE</scope>
    <source>
        <strain evidence="12">NIES 2893</strain>
    </source>
</reference>
<dbReference type="InterPro" id="IPR047021">
    <property type="entry name" value="REXO1/3/4-like"/>
</dbReference>
<dbReference type="Proteomes" id="UP000660262">
    <property type="component" value="Unassembled WGS sequence"/>
</dbReference>
<dbReference type="PANTHER" id="PTHR12801:SF45">
    <property type="entry name" value="RNA EXONUCLEASE 4"/>
    <property type="match status" value="1"/>
</dbReference>
<organism evidence="12 13">
    <name type="scientific">Pycnococcus provasolii</name>
    <dbReference type="NCBI Taxonomy" id="41880"/>
    <lineage>
        <taxon>Eukaryota</taxon>
        <taxon>Viridiplantae</taxon>
        <taxon>Chlorophyta</taxon>
        <taxon>Pseudoscourfieldiophyceae</taxon>
        <taxon>Pseudoscourfieldiales</taxon>
        <taxon>Pycnococcaceae</taxon>
        <taxon>Pycnococcus</taxon>
    </lineage>
</organism>
<comment type="caution">
    <text evidence="12">The sequence shown here is derived from an EMBL/GenBank/DDBJ whole genome shotgun (WGS) entry which is preliminary data.</text>
</comment>
<evidence type="ECO:0000256" key="10">
    <source>
        <dbReference type="SAM" id="MobiDB-lite"/>
    </source>
</evidence>
<evidence type="ECO:0000313" key="12">
    <source>
        <dbReference type="EMBL" id="GHP02713.1"/>
    </source>
</evidence>
<keyword evidence="6" id="KW-0378">Hydrolase</keyword>
<evidence type="ECO:0000259" key="11">
    <source>
        <dbReference type="SMART" id="SM00479"/>
    </source>
</evidence>
<keyword evidence="4" id="KW-0698">rRNA processing</keyword>
<sequence>MAKPRNAKKNDSDSADADHQQAKQKQDDMANNNKNGPANVNVNATIKKKKNKYKKTKAKSDGVKRDAVPLGSNWLALKASLGASEQDAKAKKNANDTAKREPLKSKRRITTATSAAVTVSAHVGIGLTPPCSHRGAEPTDVVAVDCEMVAIRPNGIAENEEVDALARVCIVNSRAEVVMDTFVAVSERVTDFRTRVSGVRPADIRGAPSFDAVRRTVSTLLEGRVVVGHGLENDFAALQVSHPATSVRDTARYPPFTRRFDGVASAARRAADLMAGNASKTELADLGPPGKPRKLRDLAAEQLGMEIQQGEHSPVHDARACMYLYTRHRKRWEQYITRGC</sequence>
<comment type="function">
    <text evidence="9">Exoribonuclease involved in ribosome biosynthesis. Involved in the processing of ITS1, the internal transcribed spacer localized between the 18S and 5.8S rRNAs.</text>
</comment>
<feature type="region of interest" description="Disordered" evidence="10">
    <location>
        <begin position="83"/>
        <end position="106"/>
    </location>
</feature>
<evidence type="ECO:0000256" key="4">
    <source>
        <dbReference type="ARBA" id="ARBA00022552"/>
    </source>
</evidence>
<keyword evidence="13" id="KW-1185">Reference proteome</keyword>
<comment type="similarity">
    <text evidence="2">Belongs to the REXO4 family.</text>
</comment>
<name>A0A830H8N3_9CHLO</name>
<dbReference type="CDD" id="cd06144">
    <property type="entry name" value="REX4_like"/>
    <property type="match status" value="1"/>
</dbReference>
<evidence type="ECO:0000256" key="1">
    <source>
        <dbReference type="ARBA" id="ARBA00004123"/>
    </source>
</evidence>
<dbReference type="InterPro" id="IPR012337">
    <property type="entry name" value="RNaseH-like_sf"/>
</dbReference>
<feature type="compositionally biased region" description="Basic residues" evidence="10">
    <location>
        <begin position="46"/>
        <end position="57"/>
    </location>
</feature>
<feature type="domain" description="Exonuclease" evidence="11">
    <location>
        <begin position="140"/>
        <end position="334"/>
    </location>
</feature>
<keyword evidence="8" id="KW-0539">Nucleus</keyword>
<feature type="region of interest" description="Disordered" evidence="10">
    <location>
        <begin position="1"/>
        <end position="65"/>
    </location>
</feature>
<protein>
    <recommendedName>
        <fullName evidence="3">RNA exonuclease 4</fullName>
    </recommendedName>
</protein>
<feature type="compositionally biased region" description="Low complexity" evidence="10">
    <location>
        <begin position="29"/>
        <end position="45"/>
    </location>
</feature>
<comment type="subcellular location">
    <subcellularLocation>
        <location evidence="1">Nucleus</location>
    </subcellularLocation>
</comment>
<dbReference type="PANTHER" id="PTHR12801">
    <property type="entry name" value="RNA EXONUCLEASE REXO1 / RECO3 FAMILY MEMBER-RELATED"/>
    <property type="match status" value="1"/>
</dbReference>
<accession>A0A830H8N3</accession>
<dbReference type="SMART" id="SM00479">
    <property type="entry name" value="EXOIII"/>
    <property type="match status" value="1"/>
</dbReference>